<dbReference type="Proteomes" id="UP001187192">
    <property type="component" value="Unassembled WGS sequence"/>
</dbReference>
<dbReference type="EMBL" id="BTGU01000054">
    <property type="protein sequence ID" value="GMN54875.1"/>
    <property type="molecule type" value="Genomic_DNA"/>
</dbReference>
<evidence type="ECO:0000256" key="1">
    <source>
        <dbReference type="SAM" id="MobiDB-lite"/>
    </source>
</evidence>
<keyword evidence="3" id="KW-1185">Reference proteome</keyword>
<dbReference type="AlphaFoldDB" id="A0AA88ALV6"/>
<feature type="region of interest" description="Disordered" evidence="1">
    <location>
        <begin position="79"/>
        <end position="217"/>
    </location>
</feature>
<accession>A0AA88ALV6</accession>
<reference evidence="2" key="1">
    <citation type="submission" date="2023-07" db="EMBL/GenBank/DDBJ databases">
        <title>draft genome sequence of fig (Ficus carica).</title>
        <authorList>
            <person name="Takahashi T."/>
            <person name="Nishimura K."/>
        </authorList>
    </citation>
    <scope>NUCLEOTIDE SEQUENCE</scope>
</reference>
<sequence length="217" mass="23606">MILTEADPMAKAANRSVATRLAYFGVRSQKAAENSAQQEVRVEMTGKIPTAAMVKARRRCWVEETFLLDAAIANEVAISGEPPQMPPPPAKSPSSTIPPEVASPPNEVAISCEPPQTMPPIAKSPSPASHPRCCRPPKEVAISGDPHRRRLPPSEPPQPPSDQIPPARNTPRRPATKPPYPARRGPKKKKPMSAPFPPTDPRQYPLPQHPNVEPMPH</sequence>
<gene>
    <name evidence="2" type="ORF">TIFTF001_024002</name>
</gene>
<feature type="compositionally biased region" description="Pro residues" evidence="1">
    <location>
        <begin position="153"/>
        <end position="163"/>
    </location>
</feature>
<comment type="caution">
    <text evidence="2">The sequence shown here is derived from an EMBL/GenBank/DDBJ whole genome shotgun (WGS) entry which is preliminary data.</text>
</comment>
<evidence type="ECO:0000313" key="2">
    <source>
        <dbReference type="EMBL" id="GMN54875.1"/>
    </source>
</evidence>
<protein>
    <submittedName>
        <fullName evidence="2">Uncharacterized protein</fullName>
    </submittedName>
</protein>
<proteinExistence type="predicted"/>
<name>A0AA88ALV6_FICCA</name>
<evidence type="ECO:0000313" key="3">
    <source>
        <dbReference type="Proteomes" id="UP001187192"/>
    </source>
</evidence>
<organism evidence="2 3">
    <name type="scientific">Ficus carica</name>
    <name type="common">Common fig</name>
    <dbReference type="NCBI Taxonomy" id="3494"/>
    <lineage>
        <taxon>Eukaryota</taxon>
        <taxon>Viridiplantae</taxon>
        <taxon>Streptophyta</taxon>
        <taxon>Embryophyta</taxon>
        <taxon>Tracheophyta</taxon>
        <taxon>Spermatophyta</taxon>
        <taxon>Magnoliopsida</taxon>
        <taxon>eudicotyledons</taxon>
        <taxon>Gunneridae</taxon>
        <taxon>Pentapetalae</taxon>
        <taxon>rosids</taxon>
        <taxon>fabids</taxon>
        <taxon>Rosales</taxon>
        <taxon>Moraceae</taxon>
        <taxon>Ficeae</taxon>
        <taxon>Ficus</taxon>
    </lineage>
</organism>